<dbReference type="PANTHER" id="PTHR12697:SF5">
    <property type="entry name" value="DEOXYHYPUSINE HYDROXYLASE"/>
    <property type="match status" value="1"/>
</dbReference>
<dbReference type="SMART" id="SM00567">
    <property type="entry name" value="EZ_HEAT"/>
    <property type="match status" value="6"/>
</dbReference>
<evidence type="ECO:0000256" key="2">
    <source>
        <dbReference type="ARBA" id="ARBA00005041"/>
    </source>
</evidence>
<dbReference type="PANTHER" id="PTHR12697">
    <property type="entry name" value="PBS LYASE HEAT-LIKE PROTEIN"/>
    <property type="match status" value="1"/>
</dbReference>
<dbReference type="EMBL" id="JANBUO010000274">
    <property type="protein sequence ID" value="KAJ2805601.1"/>
    <property type="molecule type" value="Genomic_DNA"/>
</dbReference>
<dbReference type="OrthoDB" id="421002at2759"/>
<dbReference type="InterPro" id="IPR027517">
    <property type="entry name" value="Deoxyhypusine_hydroxylase"/>
</dbReference>
<evidence type="ECO:0000256" key="8">
    <source>
        <dbReference type="ARBA" id="ARBA00023256"/>
    </source>
</evidence>
<dbReference type="InterPro" id="IPR016024">
    <property type="entry name" value="ARM-type_fold"/>
</dbReference>
<dbReference type="FunFam" id="1.25.10.10:FF:000099">
    <property type="entry name" value="Deoxyhypusine hydroxylase"/>
    <property type="match status" value="1"/>
</dbReference>
<dbReference type="EC" id="1.14.99.29" evidence="9"/>
<dbReference type="SUPFAM" id="SSF48371">
    <property type="entry name" value="ARM repeat"/>
    <property type="match status" value="1"/>
</dbReference>
<organism evidence="10 11">
    <name type="scientific">Coemansia guatemalensis</name>
    <dbReference type="NCBI Taxonomy" id="2761395"/>
    <lineage>
        <taxon>Eukaryota</taxon>
        <taxon>Fungi</taxon>
        <taxon>Fungi incertae sedis</taxon>
        <taxon>Zoopagomycota</taxon>
        <taxon>Kickxellomycotina</taxon>
        <taxon>Kickxellomycetes</taxon>
        <taxon>Kickxellales</taxon>
        <taxon>Kickxellaceae</taxon>
        <taxon>Coemansia</taxon>
    </lineage>
</organism>
<keyword evidence="11" id="KW-1185">Reference proteome</keyword>
<keyword evidence="8 9" id="KW-0386">Hypusine biosynthesis</keyword>
<gene>
    <name evidence="9 10" type="primary">LIA1</name>
    <name evidence="10" type="ORF">H4R20_002022</name>
</gene>
<proteinExistence type="inferred from homology"/>
<feature type="binding site" evidence="9">
    <location>
        <position position="70"/>
    </location>
    <ligand>
        <name>Fe cation</name>
        <dbReference type="ChEBI" id="CHEBI:24875"/>
        <label>1</label>
    </ligand>
</feature>
<keyword evidence="5 9" id="KW-0560">Oxidoreductase</keyword>
<evidence type="ECO:0000313" key="10">
    <source>
        <dbReference type="EMBL" id="KAJ2805601.1"/>
    </source>
</evidence>
<feature type="binding site" evidence="9">
    <location>
        <position position="262"/>
    </location>
    <ligand>
        <name>Fe cation</name>
        <dbReference type="ChEBI" id="CHEBI:24875"/>
        <label>2</label>
    </ligand>
</feature>
<feature type="binding site" evidence="9">
    <location>
        <position position="104"/>
    </location>
    <ligand>
        <name>Fe cation</name>
        <dbReference type="ChEBI" id="CHEBI:24875"/>
        <label>1</label>
    </ligand>
</feature>
<evidence type="ECO:0000256" key="7">
    <source>
        <dbReference type="ARBA" id="ARBA00023033"/>
    </source>
</evidence>
<keyword evidence="6 9" id="KW-0408">Iron</keyword>
<feature type="binding site" evidence="9">
    <location>
        <position position="103"/>
    </location>
    <ligand>
        <name>Fe cation</name>
        <dbReference type="ChEBI" id="CHEBI:24875"/>
        <label>1</label>
    </ligand>
</feature>
<dbReference type="Gene3D" id="1.25.10.10">
    <property type="entry name" value="Leucine-rich Repeat Variant"/>
    <property type="match status" value="2"/>
</dbReference>
<keyword evidence="9" id="KW-0963">Cytoplasm</keyword>
<dbReference type="AlphaFoldDB" id="A0A9W8LVE8"/>
<evidence type="ECO:0000256" key="1">
    <source>
        <dbReference type="ARBA" id="ARBA00000068"/>
    </source>
</evidence>
<feature type="binding site" evidence="9">
    <location>
        <position position="263"/>
    </location>
    <ligand>
        <name>Fe cation</name>
        <dbReference type="ChEBI" id="CHEBI:24875"/>
        <label>2</label>
    </ligand>
</feature>
<comment type="pathway">
    <text evidence="2 9">Protein modification; eIF5A hypusination.</text>
</comment>
<feature type="binding site" evidence="9">
    <location>
        <position position="71"/>
    </location>
    <ligand>
        <name>Fe cation</name>
        <dbReference type="ChEBI" id="CHEBI:24875"/>
        <label>1</label>
    </ligand>
</feature>
<dbReference type="Pfam" id="PF03130">
    <property type="entry name" value="HEAT_PBS"/>
    <property type="match status" value="1"/>
</dbReference>
<evidence type="ECO:0000256" key="3">
    <source>
        <dbReference type="ARBA" id="ARBA00022723"/>
    </source>
</evidence>
<comment type="caution">
    <text evidence="10">The sequence shown here is derived from an EMBL/GenBank/DDBJ whole genome shotgun (WGS) entry which is preliminary data.</text>
</comment>
<keyword evidence="4" id="KW-0677">Repeat</keyword>
<keyword evidence="3 9" id="KW-0479">Metal-binding</keyword>
<evidence type="ECO:0000256" key="6">
    <source>
        <dbReference type="ARBA" id="ARBA00023004"/>
    </source>
</evidence>
<evidence type="ECO:0000256" key="9">
    <source>
        <dbReference type="HAMAP-Rule" id="MF_03101"/>
    </source>
</evidence>
<comment type="catalytic activity">
    <reaction evidence="1 9">
        <text>[eIF5A protein]-deoxyhypusine + AH2 + O2 = [eIF5A protein]-hypusine + A + H2O</text>
        <dbReference type="Rhea" id="RHEA:14101"/>
        <dbReference type="Rhea" id="RHEA-COMP:10144"/>
        <dbReference type="Rhea" id="RHEA-COMP:12592"/>
        <dbReference type="ChEBI" id="CHEBI:13193"/>
        <dbReference type="ChEBI" id="CHEBI:15377"/>
        <dbReference type="ChEBI" id="CHEBI:15379"/>
        <dbReference type="ChEBI" id="CHEBI:17499"/>
        <dbReference type="ChEBI" id="CHEBI:82657"/>
        <dbReference type="ChEBI" id="CHEBI:91175"/>
        <dbReference type="EC" id="1.14.99.29"/>
    </reaction>
</comment>
<name>A0A9W8LVE8_9FUNG</name>
<dbReference type="GO" id="GO:0019135">
    <property type="term" value="F:deoxyhypusine monooxygenase activity"/>
    <property type="evidence" value="ECO:0007669"/>
    <property type="project" value="UniProtKB-UniRule"/>
</dbReference>
<evidence type="ECO:0000256" key="4">
    <source>
        <dbReference type="ARBA" id="ARBA00022737"/>
    </source>
</evidence>
<dbReference type="HAMAP" id="MF_03101">
    <property type="entry name" value="Deoxyhypusine_hydroxylase"/>
    <property type="match status" value="1"/>
</dbReference>
<reference evidence="10" key="1">
    <citation type="submission" date="2022-07" db="EMBL/GenBank/DDBJ databases">
        <title>Phylogenomic reconstructions and comparative analyses of Kickxellomycotina fungi.</title>
        <authorList>
            <person name="Reynolds N.K."/>
            <person name="Stajich J.E."/>
            <person name="Barry K."/>
            <person name="Grigoriev I.V."/>
            <person name="Crous P."/>
            <person name="Smith M.E."/>
        </authorList>
    </citation>
    <scope>NUCLEOTIDE SEQUENCE</scope>
    <source>
        <strain evidence="10">NRRL 1565</strain>
    </source>
</reference>
<dbReference type="GO" id="GO:0005737">
    <property type="term" value="C:cytoplasm"/>
    <property type="evidence" value="ECO:0007669"/>
    <property type="project" value="UniProtKB-SubCell"/>
</dbReference>
<feature type="binding site" evidence="9">
    <location>
        <position position="229"/>
    </location>
    <ligand>
        <name>Fe cation</name>
        <dbReference type="ChEBI" id="CHEBI:24875"/>
        <label>2</label>
    </ligand>
</feature>
<sequence>MVNTFIEKAITDWSPTHAKLAELVLNKAGNVSLSQRYRALFSLKALNDGEAAQIIGEALRMKGDSDLFKHEVAYCLGQMGNKAAIPALVEAMALVDSHDMVRHEAAESLGAISDPSVIPELEKYVNDPCKPLAETCVLALEKIRYDHSKDIQKLDPRPENTIYESVDPAPPTTSTKSVTELKKVLCDESASLWKRYRTMFALREIGTEEAVLALAEGMEKDKSSALFRHEIGFIFGELQHPASVPALSRILANKDEAPMVRHEAAEALGSVATPQVKSILAKYVDDPEPVVRDSCIVALDMFDYETSGEFQYAIIPDSSKATDSATA</sequence>
<dbReference type="Proteomes" id="UP001140094">
    <property type="component" value="Unassembled WGS sequence"/>
</dbReference>
<dbReference type="GO" id="GO:0005634">
    <property type="term" value="C:nucleus"/>
    <property type="evidence" value="ECO:0007669"/>
    <property type="project" value="UniProtKB-SubCell"/>
</dbReference>
<dbReference type="InterPro" id="IPR004155">
    <property type="entry name" value="PBS_lyase_HEAT"/>
</dbReference>
<evidence type="ECO:0000256" key="5">
    <source>
        <dbReference type="ARBA" id="ARBA00023002"/>
    </source>
</evidence>
<protein>
    <recommendedName>
        <fullName evidence="9">Deoxyhypusine hydroxylase</fullName>
        <shortName evidence="9">DOHH</shortName>
        <ecNumber evidence="9">1.14.99.29</ecNumber>
    </recommendedName>
    <alternativeName>
        <fullName evidence="9">Deoxyhypusine dioxygenase</fullName>
    </alternativeName>
    <alternativeName>
        <fullName evidence="9">Deoxyhypusine monooxygenase</fullName>
    </alternativeName>
</protein>
<comment type="cofactor">
    <cofactor evidence="9">
        <name>Fe(2+)</name>
        <dbReference type="ChEBI" id="CHEBI:29033"/>
    </cofactor>
    <text evidence="9">Binds 2 Fe(2+) ions per subunit.</text>
</comment>
<accession>A0A9W8LVE8</accession>
<comment type="function">
    <text evidence="9">Catalyzes the hydroxylation of the N(6)-(4-aminobutyl)-L-lysine intermediate to form hypusine, an essential post-translational modification only found in mature eIF-5A factor.</text>
</comment>
<dbReference type="Pfam" id="PF13646">
    <property type="entry name" value="HEAT_2"/>
    <property type="match status" value="2"/>
</dbReference>
<dbReference type="InterPro" id="IPR011989">
    <property type="entry name" value="ARM-like"/>
</dbReference>
<keyword evidence="9" id="KW-0539">Nucleus</keyword>
<evidence type="ECO:0000313" key="11">
    <source>
        <dbReference type="Proteomes" id="UP001140094"/>
    </source>
</evidence>
<comment type="similarity">
    <text evidence="9">Belongs to the deoxyhypusine hydroxylase family.</text>
</comment>
<comment type="subcellular location">
    <subcellularLocation>
        <location evidence="9">Cytoplasm</location>
    </subcellularLocation>
    <subcellularLocation>
        <location evidence="9">Nucleus</location>
    </subcellularLocation>
</comment>
<feature type="binding site" evidence="9">
    <location>
        <position position="230"/>
    </location>
    <ligand>
        <name>Fe cation</name>
        <dbReference type="ChEBI" id="CHEBI:24875"/>
        <label>2</label>
    </ligand>
</feature>
<keyword evidence="7 9" id="KW-0503">Monooxygenase</keyword>
<dbReference type="GO" id="GO:0046872">
    <property type="term" value="F:metal ion binding"/>
    <property type="evidence" value="ECO:0007669"/>
    <property type="project" value="UniProtKB-KW"/>
</dbReference>